<keyword evidence="2" id="KW-1185">Reference proteome</keyword>
<name>A0ACC4CTT0_POPAL</name>
<evidence type="ECO:0000313" key="2">
    <source>
        <dbReference type="Proteomes" id="UP000309997"/>
    </source>
</evidence>
<organism evidence="1 2">
    <name type="scientific">Populus alba</name>
    <name type="common">White poplar</name>
    <dbReference type="NCBI Taxonomy" id="43335"/>
    <lineage>
        <taxon>Eukaryota</taxon>
        <taxon>Viridiplantae</taxon>
        <taxon>Streptophyta</taxon>
        <taxon>Embryophyta</taxon>
        <taxon>Tracheophyta</taxon>
        <taxon>Spermatophyta</taxon>
        <taxon>Magnoliopsida</taxon>
        <taxon>eudicotyledons</taxon>
        <taxon>Gunneridae</taxon>
        <taxon>Pentapetalae</taxon>
        <taxon>rosids</taxon>
        <taxon>fabids</taxon>
        <taxon>Malpighiales</taxon>
        <taxon>Salicaceae</taxon>
        <taxon>Saliceae</taxon>
        <taxon>Populus</taxon>
    </lineage>
</organism>
<reference evidence="1 2" key="1">
    <citation type="journal article" date="2024" name="Plant Biotechnol. J.">
        <title>Genome and CRISPR/Cas9 system of a widespread forest tree (Populus alba) in the world.</title>
        <authorList>
            <person name="Liu Y.J."/>
            <person name="Jiang P.F."/>
            <person name="Han X.M."/>
            <person name="Li X.Y."/>
            <person name="Wang H.M."/>
            <person name="Wang Y.J."/>
            <person name="Wang X.X."/>
            <person name="Zeng Q.Y."/>
        </authorList>
    </citation>
    <scope>NUCLEOTIDE SEQUENCE [LARGE SCALE GENOMIC DNA]</scope>
    <source>
        <strain evidence="2">cv. PAL-ZL1</strain>
    </source>
</reference>
<dbReference type="Proteomes" id="UP000309997">
    <property type="component" value="Unassembled WGS sequence"/>
</dbReference>
<dbReference type="EMBL" id="RCHU02000002">
    <property type="protein sequence ID" value="KAL3604307.1"/>
    <property type="molecule type" value="Genomic_DNA"/>
</dbReference>
<accession>A0ACC4CTT0</accession>
<proteinExistence type="predicted"/>
<sequence>MSRHSVAVIDQQNAEWNRLERQIGINSQLYNENRTDKSSRRGQYEAWTGSIHPKSPTLNGEASRSGFEDCSHHESIGTVARSSFWDVGWLLGNLTDCLGVLWSMVMDLG</sequence>
<comment type="caution">
    <text evidence="1">The sequence shown here is derived from an EMBL/GenBank/DDBJ whole genome shotgun (WGS) entry which is preliminary data.</text>
</comment>
<gene>
    <name evidence="1" type="ORF">D5086_005166</name>
</gene>
<evidence type="ECO:0000313" key="1">
    <source>
        <dbReference type="EMBL" id="KAL3604307.1"/>
    </source>
</evidence>
<protein>
    <submittedName>
        <fullName evidence="1">Uncharacterized protein</fullName>
    </submittedName>
</protein>